<dbReference type="InterPro" id="IPR019422">
    <property type="entry name" value="7TM_GPCR_serpentine_rcpt_Srh"/>
</dbReference>
<keyword evidence="2" id="KW-1185">Reference proteome</keyword>
<evidence type="ECO:0000313" key="2">
    <source>
        <dbReference type="Proteomes" id="UP000005239"/>
    </source>
</evidence>
<reference evidence="2" key="1">
    <citation type="journal article" date="2008" name="Nat. Genet.">
        <title>The Pristionchus pacificus genome provides a unique perspective on nematode lifestyle and parasitism.</title>
        <authorList>
            <person name="Dieterich C."/>
            <person name="Clifton S.W."/>
            <person name="Schuster L.N."/>
            <person name="Chinwalla A."/>
            <person name="Delehaunty K."/>
            <person name="Dinkelacker I."/>
            <person name="Fulton L."/>
            <person name="Fulton R."/>
            <person name="Godfrey J."/>
            <person name="Minx P."/>
            <person name="Mitreva M."/>
            <person name="Roeseler W."/>
            <person name="Tian H."/>
            <person name="Witte H."/>
            <person name="Yang S.P."/>
            <person name="Wilson R.K."/>
            <person name="Sommer R.J."/>
        </authorList>
    </citation>
    <scope>NUCLEOTIDE SEQUENCE [LARGE SCALE GENOMIC DNA]</scope>
    <source>
        <strain evidence="2">PS312</strain>
    </source>
</reference>
<dbReference type="AlphaFoldDB" id="A0A2A6CV35"/>
<organism evidence="1 2">
    <name type="scientific">Pristionchus pacificus</name>
    <name type="common">Parasitic nematode worm</name>
    <dbReference type="NCBI Taxonomy" id="54126"/>
    <lineage>
        <taxon>Eukaryota</taxon>
        <taxon>Metazoa</taxon>
        <taxon>Ecdysozoa</taxon>
        <taxon>Nematoda</taxon>
        <taxon>Chromadorea</taxon>
        <taxon>Rhabditida</taxon>
        <taxon>Rhabditina</taxon>
        <taxon>Diplogasteromorpha</taxon>
        <taxon>Diplogasteroidea</taxon>
        <taxon>Neodiplogasteridae</taxon>
        <taxon>Pristionchus</taxon>
    </lineage>
</organism>
<proteinExistence type="predicted"/>
<reference evidence="1" key="2">
    <citation type="submission" date="2022-06" db="UniProtKB">
        <authorList>
            <consortium name="EnsemblMetazoa"/>
        </authorList>
    </citation>
    <scope>IDENTIFICATION</scope>
    <source>
        <strain evidence="1">PS312</strain>
    </source>
</reference>
<dbReference type="InterPro" id="IPR053220">
    <property type="entry name" value="Nematode_rcpt-like_serp_H"/>
</dbReference>
<sequence>MNYSSLDDNFEADIDIFHHYSGVVNAYFSCVYYRLNIVLPSANHSIFRRIGLFFILQSVVGAICACGYFVLNEARSSNQKIPDFLCWATCKVSFLLLHETFLLYAFGTVACLWGFCMFVVIAGMIARVLKELRGGMQKASTTTRMYQKRAIISLVFQGTIPSIFYVLPALVEALLYLITLIQGLETAALNSLMSSASAIAFSLITAHTVAHSITVVACSPAYKKTIRRLVVESINVIRGRSSVDRIRTRQSLQVSRFDYSRY</sequence>
<dbReference type="PANTHER" id="PTHR22941">
    <property type="entry name" value="SERPENTINE RECEPTOR"/>
    <property type="match status" value="1"/>
</dbReference>
<dbReference type="Pfam" id="PF10318">
    <property type="entry name" value="7TM_GPCR_Srh"/>
    <property type="match status" value="1"/>
</dbReference>
<dbReference type="EnsemblMetazoa" id="PPA36554.1">
    <property type="protein sequence ID" value="PPA36554.1"/>
    <property type="gene ID" value="WBGene00274923"/>
</dbReference>
<dbReference type="Proteomes" id="UP000005239">
    <property type="component" value="Unassembled WGS sequence"/>
</dbReference>
<dbReference type="PANTHER" id="PTHR22941:SF26">
    <property type="entry name" value="SERPENTINE RECEPTOR, CLASS H"/>
    <property type="match status" value="1"/>
</dbReference>
<evidence type="ECO:0000313" key="1">
    <source>
        <dbReference type="EnsemblMetazoa" id="PPA36554.1"/>
    </source>
</evidence>
<protein>
    <submittedName>
        <fullName evidence="1">G protein-coupled receptor</fullName>
    </submittedName>
</protein>
<gene>
    <name evidence="1" type="primary">WBGene00274923</name>
</gene>
<accession>A0A8R1UQE7</accession>
<accession>A0A2A6CV35</accession>
<name>A0A2A6CV35_PRIPA</name>